<sequence length="122" mass="13416">MGIMLKSQISLTRTTPAYKLLPRQCPGSYCIFYRIYICGQAPGAHSGRGPQARAAQHDCGLAGDVGGLSNQTHDFANDRPGEKQFQVMSRFKVSIDELPGKNVQNLENLVTKGERVQINRVP</sequence>
<dbReference type="GeneID" id="6505707"/>
<reference evidence="1 2" key="1">
    <citation type="journal article" date="2007" name="Nature">
        <title>Evolution of genes and genomes on the Drosophila phylogeny.</title>
        <authorList>
            <consortium name="Drosophila 12 Genomes Consortium"/>
            <person name="Clark A.G."/>
            <person name="Eisen M.B."/>
            <person name="Smith D.R."/>
            <person name="Bergman C.M."/>
            <person name="Oliver B."/>
            <person name="Markow T.A."/>
            <person name="Kaufman T.C."/>
            <person name="Kellis M."/>
            <person name="Gelbart W."/>
            <person name="Iyer V.N."/>
            <person name="Pollard D.A."/>
            <person name="Sackton T.B."/>
            <person name="Larracuente A.M."/>
            <person name="Singh N.D."/>
            <person name="Abad J.P."/>
            <person name="Abt D.N."/>
            <person name="Adryan B."/>
            <person name="Aguade M."/>
            <person name="Akashi H."/>
            <person name="Anderson W.W."/>
            <person name="Aquadro C.F."/>
            <person name="Ardell D.H."/>
            <person name="Arguello R."/>
            <person name="Artieri C.G."/>
            <person name="Barbash D.A."/>
            <person name="Barker D."/>
            <person name="Barsanti P."/>
            <person name="Batterham P."/>
            <person name="Batzoglou S."/>
            <person name="Begun D."/>
            <person name="Bhutkar A."/>
            <person name="Blanco E."/>
            <person name="Bosak S.A."/>
            <person name="Bradley R.K."/>
            <person name="Brand A.D."/>
            <person name="Brent M.R."/>
            <person name="Brooks A.N."/>
            <person name="Brown R.H."/>
            <person name="Butlin R.K."/>
            <person name="Caggese C."/>
            <person name="Calvi B.R."/>
            <person name="Bernardo de Carvalho A."/>
            <person name="Caspi A."/>
            <person name="Castrezana S."/>
            <person name="Celniker S.E."/>
            <person name="Chang J.L."/>
            <person name="Chapple C."/>
            <person name="Chatterji S."/>
            <person name="Chinwalla A."/>
            <person name="Civetta A."/>
            <person name="Clifton S.W."/>
            <person name="Comeron J.M."/>
            <person name="Costello J.C."/>
            <person name="Coyne J.A."/>
            <person name="Daub J."/>
            <person name="David R.G."/>
            <person name="Delcher A.L."/>
            <person name="Delehaunty K."/>
            <person name="Do C.B."/>
            <person name="Ebling H."/>
            <person name="Edwards K."/>
            <person name="Eickbush T."/>
            <person name="Evans J.D."/>
            <person name="Filipski A."/>
            <person name="Findeiss S."/>
            <person name="Freyhult E."/>
            <person name="Fulton L."/>
            <person name="Fulton R."/>
            <person name="Garcia A.C."/>
            <person name="Gardiner A."/>
            <person name="Garfield D.A."/>
            <person name="Garvin B.E."/>
            <person name="Gibson G."/>
            <person name="Gilbert D."/>
            <person name="Gnerre S."/>
            <person name="Godfrey J."/>
            <person name="Good R."/>
            <person name="Gotea V."/>
            <person name="Gravely B."/>
            <person name="Greenberg A.J."/>
            <person name="Griffiths-Jones S."/>
            <person name="Gross S."/>
            <person name="Guigo R."/>
            <person name="Gustafson E.A."/>
            <person name="Haerty W."/>
            <person name="Hahn M.W."/>
            <person name="Halligan D.L."/>
            <person name="Halpern A.L."/>
            <person name="Halter G.M."/>
            <person name="Han M.V."/>
            <person name="Heger A."/>
            <person name="Hillier L."/>
            <person name="Hinrichs A.S."/>
            <person name="Holmes I."/>
            <person name="Hoskins R.A."/>
            <person name="Hubisz M.J."/>
            <person name="Hultmark D."/>
            <person name="Huntley M.A."/>
            <person name="Jaffe D.B."/>
            <person name="Jagadeeshan S."/>
            <person name="Jeck W.R."/>
            <person name="Johnson J."/>
            <person name="Jones C.D."/>
            <person name="Jordan W.C."/>
            <person name="Karpen G.H."/>
            <person name="Kataoka E."/>
            <person name="Keightley P.D."/>
            <person name="Kheradpour P."/>
            <person name="Kirkness E.F."/>
            <person name="Koerich L.B."/>
            <person name="Kristiansen K."/>
            <person name="Kudrna D."/>
            <person name="Kulathinal R.J."/>
            <person name="Kumar S."/>
            <person name="Kwok R."/>
            <person name="Lander E."/>
            <person name="Langley C.H."/>
            <person name="Lapoint R."/>
            <person name="Lazzaro B.P."/>
            <person name="Lee S.J."/>
            <person name="Levesque L."/>
            <person name="Li R."/>
            <person name="Lin C.F."/>
            <person name="Lin M.F."/>
            <person name="Lindblad-Toh K."/>
            <person name="Llopart A."/>
            <person name="Long M."/>
            <person name="Low L."/>
            <person name="Lozovsky E."/>
            <person name="Lu J."/>
            <person name="Luo M."/>
            <person name="Machado C.A."/>
            <person name="Makalowski W."/>
            <person name="Marzo M."/>
            <person name="Matsuda M."/>
            <person name="Matzkin L."/>
            <person name="McAllister B."/>
            <person name="McBride C.S."/>
            <person name="McKernan B."/>
            <person name="McKernan K."/>
            <person name="Mendez-Lago M."/>
            <person name="Minx P."/>
            <person name="Mollenhauer M.U."/>
            <person name="Montooth K."/>
            <person name="Mount S.M."/>
            <person name="Mu X."/>
            <person name="Myers E."/>
            <person name="Negre B."/>
            <person name="Newfeld S."/>
            <person name="Nielsen R."/>
            <person name="Noor M.A."/>
            <person name="O'Grady P."/>
            <person name="Pachter L."/>
            <person name="Papaceit M."/>
            <person name="Parisi M.J."/>
            <person name="Parisi M."/>
            <person name="Parts L."/>
            <person name="Pedersen J.S."/>
            <person name="Pesole G."/>
            <person name="Phillippy A.M."/>
            <person name="Ponting C.P."/>
            <person name="Pop M."/>
            <person name="Porcelli D."/>
            <person name="Powell J.R."/>
            <person name="Prohaska S."/>
            <person name="Pruitt K."/>
            <person name="Puig M."/>
            <person name="Quesneville H."/>
            <person name="Ram K.R."/>
            <person name="Rand D."/>
            <person name="Rasmussen M.D."/>
            <person name="Reed L.K."/>
            <person name="Reenan R."/>
            <person name="Reily A."/>
            <person name="Remington K.A."/>
            <person name="Rieger T.T."/>
            <person name="Ritchie M.G."/>
            <person name="Robin C."/>
            <person name="Rogers Y.H."/>
            <person name="Rohde C."/>
            <person name="Rozas J."/>
            <person name="Rubenfield M.J."/>
            <person name="Ruiz A."/>
            <person name="Russo S."/>
            <person name="Salzberg S.L."/>
            <person name="Sanchez-Gracia A."/>
            <person name="Saranga D.J."/>
            <person name="Sato H."/>
            <person name="Schaeffer S.W."/>
            <person name="Schatz M.C."/>
            <person name="Schlenke T."/>
            <person name="Schwartz R."/>
            <person name="Segarra C."/>
            <person name="Singh R.S."/>
            <person name="Sirot L."/>
            <person name="Sirota M."/>
            <person name="Sisneros N.B."/>
            <person name="Smith C.D."/>
            <person name="Smith T.F."/>
            <person name="Spieth J."/>
            <person name="Stage D.E."/>
            <person name="Stark A."/>
            <person name="Stephan W."/>
            <person name="Strausberg R.L."/>
            <person name="Strempel S."/>
            <person name="Sturgill D."/>
            <person name="Sutton G."/>
            <person name="Sutton G.G."/>
            <person name="Tao W."/>
            <person name="Teichmann S."/>
            <person name="Tobari Y.N."/>
            <person name="Tomimura Y."/>
            <person name="Tsolas J.M."/>
            <person name="Valente V.L."/>
            <person name="Venter E."/>
            <person name="Venter J.C."/>
            <person name="Vicario S."/>
            <person name="Vieira F.G."/>
            <person name="Vilella A.J."/>
            <person name="Villasante A."/>
            <person name="Walenz B."/>
            <person name="Wang J."/>
            <person name="Wasserman M."/>
            <person name="Watts T."/>
            <person name="Wilson D."/>
            <person name="Wilson R.K."/>
            <person name="Wing R.A."/>
            <person name="Wolfner M.F."/>
            <person name="Wong A."/>
            <person name="Wong G.K."/>
            <person name="Wu C.I."/>
            <person name="Wu G."/>
            <person name="Yamamoto D."/>
            <person name="Yang H.P."/>
            <person name="Yang S.P."/>
            <person name="Yorke J.A."/>
            <person name="Yoshida K."/>
            <person name="Zdobnov E."/>
            <person name="Zhang P."/>
            <person name="Zhang Y."/>
            <person name="Zimin A.V."/>
            <person name="Baldwin J."/>
            <person name="Abdouelleil A."/>
            <person name="Abdulkadir J."/>
            <person name="Abebe A."/>
            <person name="Abera B."/>
            <person name="Abreu J."/>
            <person name="Acer S.C."/>
            <person name="Aftuck L."/>
            <person name="Alexander A."/>
            <person name="An P."/>
            <person name="Anderson E."/>
            <person name="Anderson S."/>
            <person name="Arachi H."/>
            <person name="Azer M."/>
            <person name="Bachantsang P."/>
            <person name="Barry A."/>
            <person name="Bayul T."/>
            <person name="Berlin A."/>
            <person name="Bessette D."/>
            <person name="Bloom T."/>
            <person name="Blye J."/>
            <person name="Boguslavskiy L."/>
            <person name="Bonnet C."/>
            <person name="Boukhgalter B."/>
            <person name="Bourzgui I."/>
            <person name="Brown A."/>
            <person name="Cahill P."/>
            <person name="Channer S."/>
            <person name="Cheshatsang Y."/>
            <person name="Chuda L."/>
            <person name="Citroen M."/>
            <person name="Collymore A."/>
            <person name="Cooke P."/>
            <person name="Costello M."/>
            <person name="D'Aco K."/>
            <person name="Daza R."/>
            <person name="De Haan G."/>
            <person name="DeGray S."/>
            <person name="DeMaso C."/>
            <person name="Dhargay N."/>
            <person name="Dooley K."/>
            <person name="Dooley E."/>
            <person name="Doricent M."/>
            <person name="Dorje P."/>
            <person name="Dorjee K."/>
            <person name="Dupes A."/>
            <person name="Elong R."/>
            <person name="Falk J."/>
            <person name="Farina A."/>
            <person name="Faro S."/>
            <person name="Ferguson D."/>
            <person name="Fisher S."/>
            <person name="Foley C.D."/>
            <person name="Franke A."/>
            <person name="Friedrich D."/>
            <person name="Gadbois L."/>
            <person name="Gearin G."/>
            <person name="Gearin C.R."/>
            <person name="Giannoukos G."/>
            <person name="Goode T."/>
            <person name="Graham J."/>
            <person name="Grandbois E."/>
            <person name="Grewal S."/>
            <person name="Gyaltsen K."/>
            <person name="Hafez N."/>
            <person name="Hagos B."/>
            <person name="Hall J."/>
            <person name="Henson C."/>
            <person name="Hollinger A."/>
            <person name="Honan T."/>
            <person name="Huard M.D."/>
            <person name="Hughes L."/>
            <person name="Hurhula B."/>
            <person name="Husby M.E."/>
            <person name="Kamat A."/>
            <person name="Kanga B."/>
            <person name="Kashin S."/>
            <person name="Khazanovich D."/>
            <person name="Kisner P."/>
            <person name="Lance K."/>
            <person name="Lara M."/>
            <person name="Lee W."/>
            <person name="Lennon N."/>
            <person name="Letendre F."/>
            <person name="LeVine R."/>
            <person name="Lipovsky A."/>
            <person name="Liu X."/>
            <person name="Liu J."/>
            <person name="Liu S."/>
            <person name="Lokyitsang T."/>
            <person name="Lokyitsang Y."/>
            <person name="Lubonja R."/>
            <person name="Lui A."/>
            <person name="MacDonald P."/>
            <person name="Magnisalis V."/>
            <person name="Maru K."/>
            <person name="Matthews C."/>
            <person name="McCusker W."/>
            <person name="McDonough S."/>
            <person name="Mehta T."/>
            <person name="Meldrim J."/>
            <person name="Meneus L."/>
            <person name="Mihai O."/>
            <person name="Mihalev A."/>
            <person name="Mihova T."/>
            <person name="Mittelman R."/>
            <person name="Mlenga V."/>
            <person name="Montmayeur A."/>
            <person name="Mulrain L."/>
            <person name="Navidi A."/>
            <person name="Naylor J."/>
            <person name="Negash T."/>
            <person name="Nguyen T."/>
            <person name="Nguyen N."/>
            <person name="Nicol R."/>
            <person name="Norbu C."/>
            <person name="Norbu N."/>
            <person name="Novod N."/>
            <person name="O'Neill B."/>
            <person name="Osman S."/>
            <person name="Markiewicz E."/>
            <person name="Oyono O.L."/>
            <person name="Patti C."/>
            <person name="Phunkhang P."/>
            <person name="Pierre F."/>
            <person name="Priest M."/>
            <person name="Raghuraman S."/>
            <person name="Rege F."/>
            <person name="Reyes R."/>
            <person name="Rise C."/>
            <person name="Rogov P."/>
            <person name="Ross K."/>
            <person name="Ryan E."/>
            <person name="Settipalli S."/>
            <person name="Shea T."/>
            <person name="Sherpa N."/>
            <person name="Shi L."/>
            <person name="Shih D."/>
            <person name="Sparrow T."/>
            <person name="Spaulding J."/>
            <person name="Stalker J."/>
            <person name="Stange-Thomann N."/>
            <person name="Stavropoulos S."/>
            <person name="Stone C."/>
            <person name="Strader C."/>
            <person name="Tesfaye S."/>
            <person name="Thomson T."/>
            <person name="Thoulutsang Y."/>
            <person name="Thoulutsang D."/>
            <person name="Topham K."/>
            <person name="Topping I."/>
            <person name="Tsamla T."/>
            <person name="Vassiliev H."/>
            <person name="Vo A."/>
            <person name="Wangchuk T."/>
            <person name="Wangdi T."/>
            <person name="Weiand M."/>
            <person name="Wilkinson J."/>
            <person name="Wilson A."/>
            <person name="Yadav S."/>
            <person name="Young G."/>
            <person name="Yu Q."/>
            <person name="Zembek L."/>
            <person name="Zhong D."/>
            <person name="Zimmer A."/>
            <person name="Zwirko Z."/>
            <person name="Jaffe D.B."/>
            <person name="Alvarez P."/>
            <person name="Brockman W."/>
            <person name="Butler J."/>
            <person name="Chin C."/>
            <person name="Gnerre S."/>
            <person name="Grabherr M."/>
            <person name="Kleber M."/>
            <person name="Mauceli E."/>
            <person name="MacCallum I."/>
        </authorList>
    </citation>
    <scope>NUCLEOTIDE SEQUENCE [LARGE SCALE GENOMIC DNA]</scope>
    <source>
        <strain evidence="2">Tucson 14024-0371.13</strain>
    </source>
</reference>
<dbReference type="Gene3D" id="3.30.900.10">
    <property type="entry name" value="HORMA domain"/>
    <property type="match status" value="1"/>
</dbReference>
<keyword evidence="2" id="KW-1185">Reference proteome</keyword>
<dbReference type="KEGG" id="dan:6505707"/>
<evidence type="ECO:0000313" key="2">
    <source>
        <dbReference type="Proteomes" id="UP000007801"/>
    </source>
</evidence>
<protein>
    <submittedName>
        <fullName evidence="1">Uncharacterized protein, isoform B</fullName>
    </submittedName>
</protein>
<dbReference type="STRING" id="7217.B3MTT4"/>
<name>B3MTT4_DROAN</name>
<accession>B3MTT4</accession>
<evidence type="ECO:0000313" key="1">
    <source>
        <dbReference type="EMBL" id="EDV30215.2"/>
    </source>
</evidence>
<proteinExistence type="predicted"/>
<dbReference type="EMBL" id="CH902623">
    <property type="protein sequence ID" value="EDV30215.2"/>
    <property type="molecule type" value="Genomic_DNA"/>
</dbReference>
<dbReference type="HOGENOM" id="CLU_2051982_0_0_1"/>
<dbReference type="eggNOG" id="KOG3874">
    <property type="taxonomic scope" value="Eukaryota"/>
</dbReference>
<dbReference type="OrthoDB" id="70161at2759"/>
<gene>
    <name evidence="1" type="primary">Dana\GF23061</name>
    <name evidence="1" type="synonym">dana_GLEANR_7597</name>
    <name evidence="1" type="ORF">GF23061</name>
</gene>
<dbReference type="Proteomes" id="UP000007801">
    <property type="component" value="Unassembled WGS sequence"/>
</dbReference>
<organism evidence="1 2">
    <name type="scientific">Drosophila ananassae</name>
    <name type="common">Fruit fly</name>
    <dbReference type="NCBI Taxonomy" id="7217"/>
    <lineage>
        <taxon>Eukaryota</taxon>
        <taxon>Metazoa</taxon>
        <taxon>Ecdysozoa</taxon>
        <taxon>Arthropoda</taxon>
        <taxon>Hexapoda</taxon>
        <taxon>Insecta</taxon>
        <taxon>Pterygota</taxon>
        <taxon>Neoptera</taxon>
        <taxon>Endopterygota</taxon>
        <taxon>Diptera</taxon>
        <taxon>Brachycera</taxon>
        <taxon>Muscomorpha</taxon>
        <taxon>Ephydroidea</taxon>
        <taxon>Drosophilidae</taxon>
        <taxon>Drosophila</taxon>
        <taxon>Sophophora</taxon>
    </lineage>
</organism>
<dbReference type="InterPro" id="IPR036570">
    <property type="entry name" value="HORMA_dom_sf"/>
</dbReference>
<dbReference type="AlphaFoldDB" id="B3MTT4"/>
<dbReference type="InParanoid" id="B3MTT4"/>